<dbReference type="FunFam" id="3.40.50.2000:FF:000103">
    <property type="entry name" value="Glycosyltransferase"/>
    <property type="match status" value="1"/>
</dbReference>
<protein>
    <recommendedName>
        <fullName evidence="5">Glycosyltransferase</fullName>
        <ecNumber evidence="5">2.4.1.-</ecNumber>
    </recommendedName>
</protein>
<dbReference type="Pfam" id="PF26168">
    <property type="entry name" value="Glyco_transf_N"/>
    <property type="match status" value="1"/>
</dbReference>
<comment type="similarity">
    <text evidence="1 4">Belongs to the UDP-glycosyltransferase family.</text>
</comment>
<dbReference type="OrthoDB" id="5835829at2759"/>
<dbReference type="PANTHER" id="PTHR48047:SF61">
    <property type="entry name" value="OS04G0273600 PROTEIN"/>
    <property type="match status" value="1"/>
</dbReference>
<comment type="caution">
    <text evidence="7">The sequence shown here is derived from an EMBL/GenBank/DDBJ whole genome shotgun (WGS) entry which is preliminary data.</text>
</comment>
<organism evidence="7 8">
    <name type="scientific">Handroanthus impetiginosus</name>
    <dbReference type="NCBI Taxonomy" id="429701"/>
    <lineage>
        <taxon>Eukaryota</taxon>
        <taxon>Viridiplantae</taxon>
        <taxon>Streptophyta</taxon>
        <taxon>Embryophyta</taxon>
        <taxon>Tracheophyta</taxon>
        <taxon>Spermatophyta</taxon>
        <taxon>Magnoliopsida</taxon>
        <taxon>eudicotyledons</taxon>
        <taxon>Gunneridae</taxon>
        <taxon>Pentapetalae</taxon>
        <taxon>asterids</taxon>
        <taxon>lamiids</taxon>
        <taxon>Lamiales</taxon>
        <taxon>Bignoniaceae</taxon>
        <taxon>Crescentiina</taxon>
        <taxon>Tabebuia alliance</taxon>
        <taxon>Handroanthus</taxon>
    </lineage>
</organism>
<dbReference type="Proteomes" id="UP000231279">
    <property type="component" value="Unassembled WGS sequence"/>
</dbReference>
<evidence type="ECO:0000256" key="4">
    <source>
        <dbReference type="RuleBase" id="RU003718"/>
    </source>
</evidence>
<evidence type="ECO:0000259" key="6">
    <source>
        <dbReference type="Pfam" id="PF26168"/>
    </source>
</evidence>
<dbReference type="InterPro" id="IPR058980">
    <property type="entry name" value="Glyco_transf_N"/>
</dbReference>
<dbReference type="CDD" id="cd03784">
    <property type="entry name" value="GT1_Gtf-like"/>
    <property type="match status" value="1"/>
</dbReference>
<dbReference type="InterPro" id="IPR035595">
    <property type="entry name" value="UDP_glycos_trans_CS"/>
</dbReference>
<dbReference type="InterPro" id="IPR002213">
    <property type="entry name" value="UDP_glucos_trans"/>
</dbReference>
<gene>
    <name evidence="7" type="ORF">CDL12_08364</name>
</gene>
<keyword evidence="3 4" id="KW-0808">Transferase</keyword>
<keyword evidence="2 4" id="KW-0328">Glycosyltransferase</keyword>
<evidence type="ECO:0000256" key="5">
    <source>
        <dbReference type="RuleBase" id="RU362057"/>
    </source>
</evidence>
<name>A0A2G9HN71_9LAMI</name>
<feature type="domain" description="Glycosyltransferase N-terminal" evidence="6">
    <location>
        <begin position="9"/>
        <end position="141"/>
    </location>
</feature>
<dbReference type="GO" id="GO:0035251">
    <property type="term" value="F:UDP-glucosyltransferase activity"/>
    <property type="evidence" value="ECO:0007669"/>
    <property type="project" value="TreeGrafter"/>
</dbReference>
<evidence type="ECO:0000313" key="8">
    <source>
        <dbReference type="Proteomes" id="UP000231279"/>
    </source>
</evidence>
<evidence type="ECO:0000256" key="1">
    <source>
        <dbReference type="ARBA" id="ARBA00009995"/>
    </source>
</evidence>
<dbReference type="Gene3D" id="3.40.50.2000">
    <property type="entry name" value="Glycogen Phosphorylase B"/>
    <property type="match status" value="2"/>
</dbReference>
<evidence type="ECO:0000313" key="7">
    <source>
        <dbReference type="EMBL" id="PIN18961.1"/>
    </source>
</evidence>
<dbReference type="SUPFAM" id="SSF53756">
    <property type="entry name" value="UDP-Glycosyltransferase/glycogen phosphorylase"/>
    <property type="match status" value="1"/>
</dbReference>
<dbReference type="Pfam" id="PF00201">
    <property type="entry name" value="UDPGT"/>
    <property type="match status" value="1"/>
</dbReference>
<dbReference type="EMBL" id="NKXS01001368">
    <property type="protein sequence ID" value="PIN18961.1"/>
    <property type="molecule type" value="Genomic_DNA"/>
</dbReference>
<dbReference type="EC" id="2.4.1.-" evidence="5"/>
<dbReference type="FunFam" id="3.40.50.2000:FF:000064">
    <property type="entry name" value="Glycosyltransferase"/>
    <property type="match status" value="1"/>
</dbReference>
<accession>A0A2G9HN71</accession>
<dbReference type="AlphaFoldDB" id="A0A2G9HN71"/>
<evidence type="ECO:0000256" key="2">
    <source>
        <dbReference type="ARBA" id="ARBA00022676"/>
    </source>
</evidence>
<reference evidence="8" key="1">
    <citation type="journal article" date="2018" name="Gigascience">
        <title>Genome assembly of the Pink Ipe (Handroanthus impetiginosus, Bignoniaceae), a highly valued, ecologically keystone Neotropical timber forest tree.</title>
        <authorList>
            <person name="Silva-Junior O.B."/>
            <person name="Grattapaglia D."/>
            <person name="Novaes E."/>
            <person name="Collevatti R.G."/>
        </authorList>
    </citation>
    <scope>NUCLEOTIDE SEQUENCE [LARGE SCALE GENOMIC DNA]</scope>
    <source>
        <strain evidence="8">cv. UFG-1</strain>
    </source>
</reference>
<proteinExistence type="inferred from homology"/>
<keyword evidence="8" id="KW-1185">Reference proteome</keyword>
<dbReference type="PROSITE" id="PS00375">
    <property type="entry name" value="UDPGT"/>
    <property type="match status" value="1"/>
</dbReference>
<dbReference type="PANTHER" id="PTHR48047">
    <property type="entry name" value="GLYCOSYLTRANSFERASE"/>
    <property type="match status" value="1"/>
</dbReference>
<sequence length="491" mass="55020">MENGRGDYVVLFPFMAQGHFIPFLSLAQLIQQKGYTVIFINTPLNINNLRKSFPPSRSSAAAIKFAEIPFNAADHGLPPDGENTDSLPYNLIIRFIEITPSLKLPFRKILSDLIYTYGGEKPLCVISDFFFGWAADVAHELGIFHLIFSVAGGFGLACYSSMWLNLPHKETDSVDFLLPDFPEAGRIHVTQTTPGMLTAGESDPITIFQQKNFISWANSDGFLLNTVEEIDELGLIYFRRKLGIPVWGIGPLLLSEVDRARTGRQSTITPQQCVQWLDKKDPKSVLYISFGSQNTIPASQMMKLAKALDSSDRNFIWVVRPPLGFDIKAEFVAEEWLPEEFLKRINEQKRGLIISRWAPQVEILAHKSVAAFISHCGWNSVLEALKHGVPVIGWPIGADQLYNAKFLVEIARICVEVARGINFEAAEEDIVEKIEMVMGEKGEEIRRRCLEIKDVVKDAIRDEEGYKGSSVKAVEELLVAAWKKKTTGATK</sequence>
<evidence type="ECO:0000256" key="3">
    <source>
        <dbReference type="ARBA" id="ARBA00022679"/>
    </source>
</evidence>